<dbReference type="KEGG" id="pgab:PGSY75_0025900"/>
<evidence type="ECO:0000256" key="1">
    <source>
        <dbReference type="SAM" id="Phobius"/>
    </source>
</evidence>
<accession>A0A151L2W2</accession>
<feature type="transmembrane region" description="Helical" evidence="1">
    <location>
        <begin position="39"/>
        <end position="60"/>
    </location>
</feature>
<reference evidence="2 3" key="1">
    <citation type="journal article" date="2016" name="Nat. Commun.">
        <title>Genomes of cryptic chimpanzee Plasmodium species reveal key evolutionary events leading to human malaria.</title>
        <authorList>
            <person name="Sundararaman S.A."/>
            <person name="Plenderleith L.J."/>
            <person name="Liu W."/>
            <person name="Loy D.E."/>
            <person name="Learn G.H."/>
            <person name="Li Y."/>
            <person name="Shaw K.S."/>
            <person name="Ayouba A."/>
            <person name="Peeters M."/>
            <person name="Speede S."/>
            <person name="Shaw G.M."/>
            <person name="Bushman F.D."/>
            <person name="Brisson D."/>
            <person name="Rayner J.C."/>
            <person name="Sharp P.M."/>
            <person name="Hahn B.H."/>
        </authorList>
    </citation>
    <scope>NUCLEOTIDE SEQUENCE [LARGE SCALE GENOMIC DNA]</scope>
    <source>
        <strain evidence="2 3">SY75</strain>
    </source>
</reference>
<name>A0A151L2W2_9APIC</name>
<gene>
    <name evidence="2" type="ORF">PGSY75_0025900</name>
</gene>
<evidence type="ECO:0000313" key="3">
    <source>
        <dbReference type="Proteomes" id="UP000076004"/>
    </source>
</evidence>
<keyword evidence="1" id="KW-0472">Membrane</keyword>
<dbReference type="InterPro" id="IPR006526">
    <property type="entry name" value="Export_prot_PHISTa/b/c"/>
</dbReference>
<dbReference type="AlphaFoldDB" id="A0A151L2W2"/>
<dbReference type="RefSeq" id="XP_018638826.1">
    <property type="nucleotide sequence ID" value="XM_018783401.1"/>
</dbReference>
<sequence length="260" mass="31045">MPKEDLRKYACKRIDPKSLNLKIFEIIRRRQIEKQRRSYLKLLFYISLSVLLFILGYTLLMCSEYIKGNIFLYRNSNSNYSRSLSELVPVENRSSNWYHLMKVENDCSSLNGASHEEPIRKIPSVNVNGPQDNEHCLFYNKNEKNMFDNTCINLEDISLPLSKFELMDIIDRLNEDISKKYIMSLWLQAMALSNDLMYIVKSLNYYIRFYRNKIRKCIHLTTNGNYYTSKKCNDELAKTLLYEQIEYNTKLYKVLIIRHM</sequence>
<dbReference type="Proteomes" id="UP000076004">
    <property type="component" value="Unassembled WGS sequence"/>
</dbReference>
<keyword evidence="1" id="KW-1133">Transmembrane helix</keyword>
<organism evidence="2 3">
    <name type="scientific">Plasmodium gaboni</name>
    <dbReference type="NCBI Taxonomy" id="647221"/>
    <lineage>
        <taxon>Eukaryota</taxon>
        <taxon>Sar</taxon>
        <taxon>Alveolata</taxon>
        <taxon>Apicomplexa</taxon>
        <taxon>Aconoidasida</taxon>
        <taxon>Haemosporida</taxon>
        <taxon>Plasmodiidae</taxon>
        <taxon>Plasmodium</taxon>
        <taxon>Plasmodium (Laverania)</taxon>
    </lineage>
</organism>
<dbReference type="VEuPathDB" id="PlasmoDB:PGSY75_0025900"/>
<protein>
    <submittedName>
        <fullName evidence="2">Putative exported protein</fullName>
    </submittedName>
</protein>
<dbReference type="NCBIfam" id="TIGR01639">
    <property type="entry name" value="P_fal_TIGR01639"/>
    <property type="match status" value="1"/>
</dbReference>
<comment type="caution">
    <text evidence="2">The sequence shown here is derived from an EMBL/GenBank/DDBJ whole genome shotgun (WGS) entry which is preliminary data.</text>
</comment>
<dbReference type="GeneID" id="29773987"/>
<evidence type="ECO:0000313" key="2">
    <source>
        <dbReference type="EMBL" id="KYN93234.1"/>
    </source>
</evidence>
<proteinExistence type="predicted"/>
<keyword evidence="1" id="KW-0812">Transmembrane</keyword>
<dbReference type="EMBL" id="LVLB01000272">
    <property type="protein sequence ID" value="KYN93234.1"/>
    <property type="molecule type" value="Genomic_DNA"/>
</dbReference>